<dbReference type="EMBL" id="CP069812">
    <property type="protein sequence ID" value="QRQ95439.1"/>
    <property type="molecule type" value="Genomic_DNA"/>
</dbReference>
<sequence length="83" mass="9101">MSATTIFLEAHYFGEDSEELRLPCDAVAATAGGLVVTGLEARHLQALTWRPDFLSYWSDGLLVRLAVGSWTALGDTTVRFSLR</sequence>
<dbReference type="GeneID" id="303491540"/>
<name>A0A976GBQ5_9BURK</name>
<protein>
    <submittedName>
        <fullName evidence="2">Uncharacterized protein</fullName>
    </submittedName>
</protein>
<dbReference type="Proteomes" id="UP000256862">
    <property type="component" value="Chromosome CO2235"/>
</dbReference>
<keyword evidence="4" id="KW-1185">Reference proteome</keyword>
<evidence type="ECO:0000313" key="3">
    <source>
        <dbReference type="Proteomes" id="UP000256862"/>
    </source>
</evidence>
<dbReference type="RefSeq" id="WP_063238585.1">
    <property type="nucleotide sequence ID" value="NZ_CP069810.1"/>
</dbReference>
<dbReference type="OrthoDB" id="8965876at2"/>
<reference evidence="1 4" key="2">
    <citation type="submission" date="2021-02" db="EMBL/GenBank/DDBJ databases">
        <title>Complete Genome Sequence of Cupriavidus oxalaticus Strain Ox1, a Soil Oxalate-Degrading Species.</title>
        <authorList>
            <person name="Palmieri F."/>
            <person name="Udriet P."/>
            <person name="Deuasquier M."/>
            <person name="Beaudoing E."/>
            <person name="Johnson S.L."/>
            <person name="Davenport K.W."/>
            <person name="Chain P.S."/>
            <person name="Bindschedler S."/>
            <person name="Junier P."/>
        </authorList>
    </citation>
    <scope>NUCLEOTIDE SEQUENCE [LARGE SCALE GENOMIC DNA]</scope>
    <source>
        <strain evidence="1 4">Ox1</strain>
    </source>
</reference>
<reference evidence="2 3" key="1">
    <citation type="submission" date="2018-01" db="EMBL/GenBank/DDBJ databases">
        <authorList>
            <person name="Clerissi C."/>
        </authorList>
    </citation>
    <scope>NUCLEOTIDE SEQUENCE [LARGE SCALE GENOMIC DNA]</scope>
    <source>
        <strain evidence="2">Cupriavidus oxalaticus LMG 2235</strain>
    </source>
</reference>
<organism evidence="2 3">
    <name type="scientific">Cupriavidus oxalaticus</name>
    <dbReference type="NCBI Taxonomy" id="96344"/>
    <lineage>
        <taxon>Bacteria</taxon>
        <taxon>Pseudomonadati</taxon>
        <taxon>Pseudomonadota</taxon>
        <taxon>Betaproteobacteria</taxon>
        <taxon>Burkholderiales</taxon>
        <taxon>Burkholderiaceae</taxon>
        <taxon>Cupriavidus</taxon>
    </lineage>
</organism>
<evidence type="ECO:0000313" key="1">
    <source>
        <dbReference type="EMBL" id="QRQ95439.1"/>
    </source>
</evidence>
<evidence type="ECO:0000313" key="4">
    <source>
        <dbReference type="Proteomes" id="UP000623307"/>
    </source>
</evidence>
<proteinExistence type="predicted"/>
<gene>
    <name evidence="2" type="ORF">CO2235_90291</name>
    <name evidence="1" type="ORF">JTE92_18475</name>
</gene>
<dbReference type="Proteomes" id="UP000623307">
    <property type="component" value="Chromosome 2"/>
</dbReference>
<evidence type="ECO:0000313" key="2">
    <source>
        <dbReference type="EMBL" id="SPC17417.1"/>
    </source>
</evidence>
<dbReference type="EMBL" id="OGUS01000131">
    <property type="protein sequence ID" value="SPC17417.1"/>
    <property type="molecule type" value="Genomic_DNA"/>
</dbReference>
<accession>A0A976GBQ5</accession>
<dbReference type="AlphaFoldDB" id="A0A976GBQ5"/>